<protein>
    <submittedName>
        <fullName evidence="1">Uncharacterized protein</fullName>
    </submittedName>
</protein>
<organism evidence="1">
    <name type="scientific">Thiothrix fructosivorans</name>
    <dbReference type="NCBI Taxonomy" id="111770"/>
    <lineage>
        <taxon>Bacteria</taxon>
        <taxon>Pseudomonadati</taxon>
        <taxon>Pseudomonadota</taxon>
        <taxon>Gammaproteobacteria</taxon>
        <taxon>Thiotrichales</taxon>
        <taxon>Thiotrichaceae</taxon>
        <taxon>Thiothrix</taxon>
    </lineage>
</organism>
<accession>A0A8B0SPV4</accession>
<name>A0A8B0SPV4_9GAMM</name>
<dbReference type="EMBL" id="CP072748">
    <property type="protein sequence ID" value="QTX12048.1"/>
    <property type="molecule type" value="Genomic_DNA"/>
</dbReference>
<evidence type="ECO:0000313" key="1">
    <source>
        <dbReference type="EMBL" id="QTX12048.1"/>
    </source>
</evidence>
<proteinExistence type="predicted"/>
<dbReference type="RefSeq" id="WP_207250176.1">
    <property type="nucleotide sequence ID" value="NZ_JAFMPM010000006.1"/>
</dbReference>
<gene>
    <name evidence="1" type="ORF">J1836_006880</name>
</gene>
<reference evidence="1" key="1">
    <citation type="submission" date="2021-04" db="EMBL/GenBank/DDBJ databases">
        <title>Complete Genome and methylome analysis of Thiothrix fructosivorans ATCC 49748.</title>
        <authorList>
            <person name="Fomenkov A."/>
            <person name="Sun L."/>
            <person name="Vincze T."/>
            <person name="Grabovich M.Y."/>
            <person name="Roberts R.J."/>
        </authorList>
    </citation>
    <scope>NUCLEOTIDE SEQUENCE</scope>
    <source>
        <strain evidence="1">ATCC 49748</strain>
    </source>
</reference>
<dbReference type="AlphaFoldDB" id="A0A8B0SPV4"/>
<sequence length="99" mass="11447">MNQPIVAQLSTKLSTGQLFIMMAQRRIKNGLAIFWDGAYQCRILVACQKNSAIYQIKLFFNARLSNLIEKIWLQQDGFDKRHVKILTDLSTTMFHVELA</sequence>